<evidence type="ECO:0000256" key="9">
    <source>
        <dbReference type="SAM" id="SignalP"/>
    </source>
</evidence>
<dbReference type="InterPro" id="IPR009003">
    <property type="entry name" value="Peptidase_S1_PA"/>
</dbReference>
<proteinExistence type="inferred from homology"/>
<reference evidence="11 12" key="1">
    <citation type="journal article" date="2024" name="bioRxiv">
        <title>A reference genome for Trichogramma kaykai: A tiny desert-dwelling parasitoid wasp with competing sex-ratio distorters.</title>
        <authorList>
            <person name="Culotta J."/>
            <person name="Lindsey A.R."/>
        </authorList>
    </citation>
    <scope>NUCLEOTIDE SEQUENCE [LARGE SCALE GENOMIC DNA]</scope>
    <source>
        <strain evidence="11 12">KSX58</strain>
    </source>
</reference>
<accession>A0ABD2W5I7</accession>
<evidence type="ECO:0000256" key="2">
    <source>
        <dbReference type="ARBA" id="ARBA00007664"/>
    </source>
</evidence>
<evidence type="ECO:0000259" key="10">
    <source>
        <dbReference type="PROSITE" id="PS50240"/>
    </source>
</evidence>
<dbReference type="CDD" id="cd00190">
    <property type="entry name" value="Tryp_SPc"/>
    <property type="match status" value="1"/>
</dbReference>
<comment type="subcellular location">
    <subcellularLocation>
        <location evidence="1">Secreted</location>
        <location evidence="1">Extracellular space</location>
    </subcellularLocation>
</comment>
<feature type="signal peptide" evidence="9">
    <location>
        <begin position="1"/>
        <end position="19"/>
    </location>
</feature>
<dbReference type="PRINTS" id="PR00722">
    <property type="entry name" value="CHYMOTRYPSIN"/>
</dbReference>
<dbReference type="PROSITE" id="PS00134">
    <property type="entry name" value="TRYPSIN_HIS"/>
    <property type="match status" value="1"/>
</dbReference>
<comment type="similarity">
    <text evidence="2">Belongs to the peptidase S1 family.</text>
</comment>
<dbReference type="InterPro" id="IPR043504">
    <property type="entry name" value="Peptidase_S1_PA_chymotrypsin"/>
</dbReference>
<dbReference type="SUPFAM" id="SSF50494">
    <property type="entry name" value="Trypsin-like serine proteases"/>
    <property type="match status" value="2"/>
</dbReference>
<keyword evidence="7" id="KW-1015">Disulfide bond</keyword>
<name>A0ABD2W5I7_9HYME</name>
<dbReference type="Pfam" id="PF00089">
    <property type="entry name" value="Trypsin"/>
    <property type="match status" value="2"/>
</dbReference>
<keyword evidence="3" id="KW-0964">Secreted</keyword>
<feature type="domain" description="Peptidase S1" evidence="10">
    <location>
        <begin position="30"/>
        <end position="259"/>
    </location>
</feature>
<evidence type="ECO:0000256" key="6">
    <source>
        <dbReference type="ARBA" id="ARBA00022825"/>
    </source>
</evidence>
<gene>
    <name evidence="11" type="ORF">TKK_017192</name>
</gene>
<keyword evidence="5" id="KW-0378">Hydrolase</keyword>
<evidence type="ECO:0000256" key="8">
    <source>
        <dbReference type="ARBA" id="ARBA00044036"/>
    </source>
</evidence>
<evidence type="ECO:0000256" key="5">
    <source>
        <dbReference type="ARBA" id="ARBA00022801"/>
    </source>
</evidence>
<keyword evidence="6" id="KW-0720">Serine protease</keyword>
<dbReference type="AlphaFoldDB" id="A0ABD2W5I7"/>
<dbReference type="SMART" id="SM00020">
    <property type="entry name" value="Tryp_SPc"/>
    <property type="match status" value="2"/>
</dbReference>
<comment type="caution">
    <text evidence="11">The sequence shown here is derived from an EMBL/GenBank/DDBJ whole genome shotgun (WGS) entry which is preliminary data.</text>
</comment>
<evidence type="ECO:0000256" key="1">
    <source>
        <dbReference type="ARBA" id="ARBA00004239"/>
    </source>
</evidence>
<dbReference type="PANTHER" id="PTHR24276">
    <property type="entry name" value="POLYSERASE-RELATED"/>
    <property type="match status" value="1"/>
</dbReference>
<keyword evidence="9" id="KW-0732">Signal</keyword>
<dbReference type="GO" id="GO:0004252">
    <property type="term" value="F:serine-type endopeptidase activity"/>
    <property type="evidence" value="ECO:0007669"/>
    <property type="project" value="UniProtKB-EC"/>
</dbReference>
<dbReference type="InterPro" id="IPR018114">
    <property type="entry name" value="TRYPSIN_HIS"/>
</dbReference>
<sequence>MWKPFFLLFCVTFLHFVSTTEKALHLEGRIVNGDKAYSGQFPYQVSIRHIYSSLRGHFCGGIIIGDEWILTAAHCIAKNGERIFAVAGDVNLARGITREASNFYIHPNYEAGLIRNDVALLKLNQPFLFNEYINQIELNRSPDSIKPNTTCTVAGWGSTHYGSGVEESLSYVDVPLWDTEKCRAELQGPFFDVDLKSNICAGYREGGKDSCQGDSGGGLRCGHTVAGIVSKGDNCAVRMSPGVYTNVEYFVPWIEKIIKKNSTPPSKKHVGFFEWLSHRIKVYLRSITEFVLCAVELQRVISSPDINDSHKYTVSIQKKFNEWEIYQHVCSGAIIDDFFIITAAQCFVTDDDEVYVDVAEWRVVAGTYDLNLSSKIKYIKAIMIKKNYPKKTENDIAIIELTNSFQVAKNNLTKIALPEEDIKEYTNSQAVASGFGVSKPDETTSLQRNFLNVKVYASPRCTSEKLICARGIDATSKNAYHLRKGDIGGPLVFDNSLIGIYINGLPSLTTSKLQTEVFVKVSKFLDFIRKAMCIKSNETGIVKIEKDYSETLKSCYSKLFGSLKLIKIN</sequence>
<dbReference type="EMBL" id="JBJJXI010000136">
    <property type="protein sequence ID" value="KAL3388157.1"/>
    <property type="molecule type" value="Genomic_DNA"/>
</dbReference>
<dbReference type="InterPro" id="IPR001314">
    <property type="entry name" value="Peptidase_S1A"/>
</dbReference>
<dbReference type="InterPro" id="IPR050430">
    <property type="entry name" value="Peptidase_S1"/>
</dbReference>
<dbReference type="Proteomes" id="UP001627154">
    <property type="component" value="Unassembled WGS sequence"/>
</dbReference>
<keyword evidence="12" id="KW-1185">Reference proteome</keyword>
<evidence type="ECO:0000256" key="3">
    <source>
        <dbReference type="ARBA" id="ARBA00022525"/>
    </source>
</evidence>
<dbReference type="EC" id="3.4.21.1" evidence="8"/>
<protein>
    <recommendedName>
        <fullName evidence="8">chymotrypsin</fullName>
        <ecNumber evidence="8">3.4.21.1</ecNumber>
    </recommendedName>
</protein>
<dbReference type="Gene3D" id="2.40.10.10">
    <property type="entry name" value="Trypsin-like serine proteases"/>
    <property type="match status" value="2"/>
</dbReference>
<dbReference type="InterPro" id="IPR001254">
    <property type="entry name" value="Trypsin_dom"/>
</dbReference>
<evidence type="ECO:0000256" key="7">
    <source>
        <dbReference type="ARBA" id="ARBA00023157"/>
    </source>
</evidence>
<evidence type="ECO:0000256" key="4">
    <source>
        <dbReference type="ARBA" id="ARBA00022670"/>
    </source>
</evidence>
<dbReference type="GO" id="GO:0016485">
    <property type="term" value="P:protein processing"/>
    <property type="evidence" value="ECO:0007669"/>
    <property type="project" value="UniProtKB-ARBA"/>
</dbReference>
<evidence type="ECO:0000313" key="12">
    <source>
        <dbReference type="Proteomes" id="UP001627154"/>
    </source>
</evidence>
<dbReference type="PROSITE" id="PS50240">
    <property type="entry name" value="TRYPSIN_DOM"/>
    <property type="match status" value="2"/>
</dbReference>
<evidence type="ECO:0000313" key="11">
    <source>
        <dbReference type="EMBL" id="KAL3388157.1"/>
    </source>
</evidence>
<organism evidence="11 12">
    <name type="scientific">Trichogramma kaykai</name>
    <dbReference type="NCBI Taxonomy" id="54128"/>
    <lineage>
        <taxon>Eukaryota</taxon>
        <taxon>Metazoa</taxon>
        <taxon>Ecdysozoa</taxon>
        <taxon>Arthropoda</taxon>
        <taxon>Hexapoda</taxon>
        <taxon>Insecta</taxon>
        <taxon>Pterygota</taxon>
        <taxon>Neoptera</taxon>
        <taxon>Endopterygota</taxon>
        <taxon>Hymenoptera</taxon>
        <taxon>Apocrita</taxon>
        <taxon>Proctotrupomorpha</taxon>
        <taxon>Chalcidoidea</taxon>
        <taxon>Trichogrammatidae</taxon>
        <taxon>Trichogramma</taxon>
    </lineage>
</organism>
<feature type="chain" id="PRO_5044750312" description="chymotrypsin" evidence="9">
    <location>
        <begin position="20"/>
        <end position="569"/>
    </location>
</feature>
<keyword evidence="4" id="KW-0645">Protease</keyword>
<dbReference type="GO" id="GO:0005576">
    <property type="term" value="C:extracellular region"/>
    <property type="evidence" value="ECO:0007669"/>
    <property type="project" value="UniProtKB-SubCell"/>
</dbReference>
<dbReference type="PANTHER" id="PTHR24276:SF91">
    <property type="entry name" value="AT26814P-RELATED"/>
    <property type="match status" value="1"/>
</dbReference>
<feature type="domain" description="Peptidase S1" evidence="10">
    <location>
        <begin position="300"/>
        <end position="533"/>
    </location>
</feature>
<dbReference type="FunFam" id="2.40.10.10:FF:000047">
    <property type="entry name" value="Trypsin eta"/>
    <property type="match status" value="1"/>
</dbReference>